<evidence type="ECO:0000256" key="1">
    <source>
        <dbReference type="SAM" id="Phobius"/>
    </source>
</evidence>
<feature type="transmembrane region" description="Helical" evidence="1">
    <location>
        <begin position="42"/>
        <end position="62"/>
    </location>
</feature>
<evidence type="ECO:0000313" key="2">
    <source>
        <dbReference type="EMBL" id="BAT81323.1"/>
    </source>
</evidence>
<keyword evidence="1" id="KW-0472">Membrane</keyword>
<protein>
    <submittedName>
        <fullName evidence="2">Uncharacterized protein</fullName>
    </submittedName>
</protein>
<accession>A0A0S3RL37</accession>
<dbReference type="AlphaFoldDB" id="A0A0S3RL37"/>
<dbReference type="Proteomes" id="UP000291084">
    <property type="component" value="Chromosome 3"/>
</dbReference>
<keyword evidence="3" id="KW-1185">Reference proteome</keyword>
<keyword evidence="1" id="KW-0812">Transmembrane</keyword>
<feature type="non-terminal residue" evidence="2">
    <location>
        <position position="1"/>
    </location>
</feature>
<gene>
    <name evidence="2" type="primary">Vigan.03G101400</name>
    <name evidence="2" type="ORF">VIGAN_03101400</name>
</gene>
<organism evidence="2 3">
    <name type="scientific">Vigna angularis var. angularis</name>
    <dbReference type="NCBI Taxonomy" id="157739"/>
    <lineage>
        <taxon>Eukaryota</taxon>
        <taxon>Viridiplantae</taxon>
        <taxon>Streptophyta</taxon>
        <taxon>Embryophyta</taxon>
        <taxon>Tracheophyta</taxon>
        <taxon>Spermatophyta</taxon>
        <taxon>Magnoliopsida</taxon>
        <taxon>eudicotyledons</taxon>
        <taxon>Gunneridae</taxon>
        <taxon>Pentapetalae</taxon>
        <taxon>rosids</taxon>
        <taxon>fabids</taxon>
        <taxon>Fabales</taxon>
        <taxon>Fabaceae</taxon>
        <taxon>Papilionoideae</taxon>
        <taxon>50 kb inversion clade</taxon>
        <taxon>NPAAA clade</taxon>
        <taxon>indigoferoid/millettioid clade</taxon>
        <taxon>Phaseoleae</taxon>
        <taxon>Vigna</taxon>
    </lineage>
</organism>
<evidence type="ECO:0000313" key="3">
    <source>
        <dbReference type="Proteomes" id="UP000291084"/>
    </source>
</evidence>
<proteinExistence type="predicted"/>
<name>A0A0S3RL37_PHAAN</name>
<dbReference type="EMBL" id="AP015036">
    <property type="protein sequence ID" value="BAT81323.1"/>
    <property type="molecule type" value="Genomic_DNA"/>
</dbReference>
<reference evidence="2 3" key="1">
    <citation type="journal article" date="2015" name="Sci. Rep.">
        <title>The power of single molecule real-time sequencing technology in the de novo assembly of a eukaryotic genome.</title>
        <authorList>
            <person name="Sakai H."/>
            <person name="Naito K."/>
            <person name="Ogiso-Tanaka E."/>
            <person name="Takahashi Y."/>
            <person name="Iseki K."/>
            <person name="Muto C."/>
            <person name="Satou K."/>
            <person name="Teruya K."/>
            <person name="Shiroma A."/>
            <person name="Shimoji M."/>
            <person name="Hirano T."/>
            <person name="Itoh T."/>
            <person name="Kaga A."/>
            <person name="Tomooka N."/>
        </authorList>
    </citation>
    <scope>NUCLEOTIDE SEQUENCE [LARGE SCALE GENOMIC DNA]</scope>
    <source>
        <strain evidence="3">cv. Shumari</strain>
    </source>
</reference>
<sequence length="82" mass="9147">LLGELNIPSSPPTIYYDNQGVVLLTANPILHSPPNTLNLKSIFIMFIIMSRGITLAINTYFYQTSICSSFLSFQHKLTALDL</sequence>
<keyword evidence="1" id="KW-1133">Transmembrane helix</keyword>